<accession>A0A1R1PNE8</accession>
<dbReference type="EMBL" id="LSSK01000662">
    <property type="protein sequence ID" value="OMH82443.1"/>
    <property type="molecule type" value="Genomic_DNA"/>
</dbReference>
<organism evidence="2 3">
    <name type="scientific">Zancudomyces culisetae</name>
    <name type="common">Gut fungus</name>
    <name type="synonym">Smittium culisetae</name>
    <dbReference type="NCBI Taxonomy" id="1213189"/>
    <lineage>
        <taxon>Eukaryota</taxon>
        <taxon>Fungi</taxon>
        <taxon>Fungi incertae sedis</taxon>
        <taxon>Zoopagomycota</taxon>
        <taxon>Kickxellomycotina</taxon>
        <taxon>Harpellomycetes</taxon>
        <taxon>Harpellales</taxon>
        <taxon>Legeriomycetaceae</taxon>
        <taxon>Zancudomyces</taxon>
    </lineage>
</organism>
<dbReference type="Proteomes" id="UP000188320">
    <property type="component" value="Unassembled WGS sequence"/>
</dbReference>
<evidence type="ECO:0000256" key="1">
    <source>
        <dbReference type="SAM" id="SignalP"/>
    </source>
</evidence>
<keyword evidence="1" id="KW-0732">Signal</keyword>
<dbReference type="AlphaFoldDB" id="A0A1R1PNE8"/>
<reference evidence="3" key="1">
    <citation type="submission" date="2017-01" db="EMBL/GenBank/DDBJ databases">
        <authorList>
            <person name="Wang Y."/>
            <person name="White M."/>
            <person name="Kvist S."/>
            <person name="Moncalvo J.-M."/>
        </authorList>
    </citation>
    <scope>NUCLEOTIDE SEQUENCE [LARGE SCALE GENOMIC DNA]</scope>
    <source>
        <strain evidence="3">COL-18-3</strain>
    </source>
</reference>
<feature type="signal peptide" evidence="1">
    <location>
        <begin position="1"/>
        <end position="15"/>
    </location>
</feature>
<feature type="chain" id="PRO_5012435662" evidence="1">
    <location>
        <begin position="16"/>
        <end position="146"/>
    </location>
</feature>
<sequence>MRVTILLSLLGVCCAESTQSTIPITAPASDVLSKEQACFDSECHKNYTDVNCIAKCYKVPVTDDLPSDLVEECCEDCKNCDEDNADSGCYKDCVMECVDMFYGTYRDSIPIVDSSSANPAHSSGYILGASGASILLALGFSVTGFL</sequence>
<comment type="caution">
    <text evidence="2">The sequence shown here is derived from an EMBL/GenBank/DDBJ whole genome shotgun (WGS) entry which is preliminary data.</text>
</comment>
<proteinExistence type="predicted"/>
<evidence type="ECO:0000313" key="3">
    <source>
        <dbReference type="Proteomes" id="UP000188320"/>
    </source>
</evidence>
<protein>
    <submittedName>
        <fullName evidence="2">Uncharacterized protein</fullName>
    </submittedName>
</protein>
<keyword evidence="3" id="KW-1185">Reference proteome</keyword>
<evidence type="ECO:0000313" key="2">
    <source>
        <dbReference type="EMBL" id="OMH82443.1"/>
    </source>
</evidence>
<name>A0A1R1PNE8_ZANCU</name>
<gene>
    <name evidence="2" type="ORF">AX774_g4074</name>
</gene>